<keyword evidence="3" id="KW-1185">Reference proteome</keyword>
<sequence length="407" mass="46042">MYEPEVCALLEQGKVTHADLEQVSYHRLDEEKTGAPVIYYKGQRANINLADMPEEDESTLNMTNVVLNSEQDPHLNKAPLPTQHTFSAPWMPVYSGSNWEADDRSKKKHKCKQQELNGPPHNNTSDSSKDDDTLHPPTPKGPVTKNSTSRGVSSSKAPLDGQATNPQGTQGRGCPSNKAILKMQAPGKKTVDDADTIVKEYGLTWRTVMVAAGLESNWYAFKHSKEAEESLKAFSSCQRAHFLQHVSKDNHPTRWEEIQQQYCSNLNTDEKQADVKHLINYLTTTLTYGSFNVTLVKQVDPQAMIAMPAVDGFAPAYNPIYDCEDNEDFQTCNHRVFPTIMAKMYDETRTPHNGVNFGWKKVFDMLYVYRHQVEFLLPDKDFCFIPWSDNCAPSFQLHRKPSAVPRL</sequence>
<evidence type="ECO:0000256" key="1">
    <source>
        <dbReference type="SAM" id="MobiDB-lite"/>
    </source>
</evidence>
<dbReference type="OrthoDB" id="2666400at2759"/>
<organism evidence="2 3">
    <name type="scientific">Hydnomerulius pinastri MD-312</name>
    <dbReference type="NCBI Taxonomy" id="994086"/>
    <lineage>
        <taxon>Eukaryota</taxon>
        <taxon>Fungi</taxon>
        <taxon>Dikarya</taxon>
        <taxon>Basidiomycota</taxon>
        <taxon>Agaricomycotina</taxon>
        <taxon>Agaricomycetes</taxon>
        <taxon>Agaricomycetidae</taxon>
        <taxon>Boletales</taxon>
        <taxon>Boletales incertae sedis</taxon>
        <taxon>Leucogyrophana</taxon>
    </lineage>
</organism>
<protein>
    <submittedName>
        <fullName evidence="2">Uncharacterized protein</fullName>
    </submittedName>
</protein>
<feature type="compositionally biased region" description="Polar residues" evidence="1">
    <location>
        <begin position="114"/>
        <end position="124"/>
    </location>
</feature>
<accession>A0A0C9V5T7</accession>
<dbReference type="Proteomes" id="UP000053820">
    <property type="component" value="Unassembled WGS sequence"/>
</dbReference>
<reference evidence="2 3" key="1">
    <citation type="submission" date="2014-04" db="EMBL/GenBank/DDBJ databases">
        <title>Evolutionary Origins and Diversification of the Mycorrhizal Mutualists.</title>
        <authorList>
            <consortium name="DOE Joint Genome Institute"/>
            <consortium name="Mycorrhizal Genomics Consortium"/>
            <person name="Kohler A."/>
            <person name="Kuo A."/>
            <person name="Nagy L.G."/>
            <person name="Floudas D."/>
            <person name="Copeland A."/>
            <person name="Barry K.W."/>
            <person name="Cichocki N."/>
            <person name="Veneault-Fourrey C."/>
            <person name="LaButti K."/>
            <person name="Lindquist E.A."/>
            <person name="Lipzen A."/>
            <person name="Lundell T."/>
            <person name="Morin E."/>
            <person name="Murat C."/>
            <person name="Riley R."/>
            <person name="Ohm R."/>
            <person name="Sun H."/>
            <person name="Tunlid A."/>
            <person name="Henrissat B."/>
            <person name="Grigoriev I.V."/>
            <person name="Hibbett D.S."/>
            <person name="Martin F."/>
        </authorList>
    </citation>
    <scope>NUCLEOTIDE SEQUENCE [LARGE SCALE GENOMIC DNA]</scope>
    <source>
        <strain evidence="2 3">MD-312</strain>
    </source>
</reference>
<dbReference type="HOGENOM" id="CLU_676258_0_0_1"/>
<feature type="compositionally biased region" description="Polar residues" evidence="1">
    <location>
        <begin position="144"/>
        <end position="169"/>
    </location>
</feature>
<evidence type="ECO:0000313" key="2">
    <source>
        <dbReference type="EMBL" id="KIJ60959.1"/>
    </source>
</evidence>
<dbReference type="EMBL" id="KN839867">
    <property type="protein sequence ID" value="KIJ60959.1"/>
    <property type="molecule type" value="Genomic_DNA"/>
</dbReference>
<evidence type="ECO:0000313" key="3">
    <source>
        <dbReference type="Proteomes" id="UP000053820"/>
    </source>
</evidence>
<gene>
    <name evidence="2" type="ORF">HYDPIDRAFT_169975</name>
</gene>
<feature type="region of interest" description="Disordered" evidence="1">
    <location>
        <begin position="97"/>
        <end position="177"/>
    </location>
</feature>
<name>A0A0C9V5T7_9AGAM</name>
<dbReference type="AlphaFoldDB" id="A0A0C9V5T7"/>
<proteinExistence type="predicted"/>